<gene>
    <name evidence="3" type="ORF">THAOC_14224</name>
</gene>
<name>K0SJ30_THAOC</name>
<feature type="transmembrane region" description="Helical" evidence="1">
    <location>
        <begin position="259"/>
        <end position="280"/>
    </location>
</feature>
<dbReference type="eggNOG" id="ENOG502SQ45">
    <property type="taxonomic scope" value="Eukaryota"/>
</dbReference>
<reference evidence="3 4" key="1">
    <citation type="journal article" date="2012" name="Genome Biol.">
        <title>Genome and low-iron response of an oceanic diatom adapted to chronic iron limitation.</title>
        <authorList>
            <person name="Lommer M."/>
            <person name="Specht M."/>
            <person name="Roy A.S."/>
            <person name="Kraemer L."/>
            <person name="Andreson R."/>
            <person name="Gutowska M.A."/>
            <person name="Wolf J."/>
            <person name="Bergner S.V."/>
            <person name="Schilhabel M.B."/>
            <person name="Klostermeier U.C."/>
            <person name="Beiko R.G."/>
            <person name="Rosenstiel P."/>
            <person name="Hippler M."/>
            <person name="Laroche J."/>
        </authorList>
    </citation>
    <scope>NUCLEOTIDE SEQUENCE [LARGE SCALE GENOMIC DNA]</scope>
    <source>
        <strain evidence="3 4">CCMP1005</strain>
    </source>
</reference>
<evidence type="ECO:0000256" key="2">
    <source>
        <dbReference type="SAM" id="SignalP"/>
    </source>
</evidence>
<dbReference type="AlphaFoldDB" id="K0SJ30"/>
<keyword evidence="2" id="KW-0732">Signal</keyword>
<feature type="chain" id="PRO_5003841172" description="DOMON domain-containing protein" evidence="2">
    <location>
        <begin position="25"/>
        <end position="281"/>
    </location>
</feature>
<dbReference type="EMBL" id="AGNL01016604">
    <property type="protein sequence ID" value="EJK64984.1"/>
    <property type="molecule type" value="Genomic_DNA"/>
</dbReference>
<keyword evidence="4" id="KW-1185">Reference proteome</keyword>
<keyword evidence="1" id="KW-0472">Membrane</keyword>
<dbReference type="Proteomes" id="UP000266841">
    <property type="component" value="Unassembled WGS sequence"/>
</dbReference>
<evidence type="ECO:0008006" key="5">
    <source>
        <dbReference type="Google" id="ProtNLM"/>
    </source>
</evidence>
<evidence type="ECO:0000313" key="4">
    <source>
        <dbReference type="Proteomes" id="UP000266841"/>
    </source>
</evidence>
<dbReference type="OrthoDB" id="10459005at2759"/>
<feature type="signal peptide" evidence="2">
    <location>
        <begin position="1"/>
        <end position="24"/>
    </location>
</feature>
<sequence length="281" mass="31318">MVSIPKTIWPAALLFLCWTGGSAGAENHCGADTQEYEFFWRGQFAGFVVKGSFLFDAADVPANGIVREENLLKLDVSFYAPNGTLLRTYEDNHKNPTDDEGKPYLNFAFDVHAEEIFQDGTWNVDDNELKYRNGFMMGEGKPSQRKENGSQEGLAFWSRPSDDKTPHLHVDDWNNQEGVGQYEFPIGFSSHEDASFHYQTTTQRIATGKVGEAYYQENNGTVVVNKLASDLDAFGQPLRVRASYDHAMECMKALSSGGASAPAMALSLGLLWMISFYNAFL</sequence>
<proteinExistence type="predicted"/>
<evidence type="ECO:0000313" key="3">
    <source>
        <dbReference type="EMBL" id="EJK64984.1"/>
    </source>
</evidence>
<organism evidence="3 4">
    <name type="scientific">Thalassiosira oceanica</name>
    <name type="common">Marine diatom</name>
    <dbReference type="NCBI Taxonomy" id="159749"/>
    <lineage>
        <taxon>Eukaryota</taxon>
        <taxon>Sar</taxon>
        <taxon>Stramenopiles</taxon>
        <taxon>Ochrophyta</taxon>
        <taxon>Bacillariophyta</taxon>
        <taxon>Coscinodiscophyceae</taxon>
        <taxon>Thalassiosirophycidae</taxon>
        <taxon>Thalassiosirales</taxon>
        <taxon>Thalassiosiraceae</taxon>
        <taxon>Thalassiosira</taxon>
    </lineage>
</organism>
<keyword evidence="1" id="KW-1133">Transmembrane helix</keyword>
<protein>
    <recommendedName>
        <fullName evidence="5">DOMON domain-containing protein</fullName>
    </recommendedName>
</protein>
<comment type="caution">
    <text evidence="3">The sequence shown here is derived from an EMBL/GenBank/DDBJ whole genome shotgun (WGS) entry which is preliminary data.</text>
</comment>
<accession>K0SJ30</accession>
<evidence type="ECO:0000256" key="1">
    <source>
        <dbReference type="SAM" id="Phobius"/>
    </source>
</evidence>
<keyword evidence="1" id="KW-0812">Transmembrane</keyword>